<dbReference type="EMBL" id="JAQQWL010000004">
    <property type="protein sequence ID" value="KAK8076272.1"/>
    <property type="molecule type" value="Genomic_DNA"/>
</dbReference>
<reference evidence="2 3" key="1">
    <citation type="submission" date="2023-01" db="EMBL/GenBank/DDBJ databases">
        <title>Analysis of 21 Apiospora genomes using comparative genomics revels a genus with tremendous synthesis potential of carbohydrate active enzymes and secondary metabolites.</title>
        <authorList>
            <person name="Sorensen T."/>
        </authorList>
    </citation>
    <scope>NUCLEOTIDE SEQUENCE [LARGE SCALE GENOMIC DNA]</scope>
    <source>
        <strain evidence="2 3">CBS 135458</strain>
    </source>
</reference>
<keyword evidence="3" id="KW-1185">Reference proteome</keyword>
<dbReference type="Proteomes" id="UP001480595">
    <property type="component" value="Unassembled WGS sequence"/>
</dbReference>
<organism evidence="2 3">
    <name type="scientific">Apiospora phragmitis</name>
    <dbReference type="NCBI Taxonomy" id="2905665"/>
    <lineage>
        <taxon>Eukaryota</taxon>
        <taxon>Fungi</taxon>
        <taxon>Dikarya</taxon>
        <taxon>Ascomycota</taxon>
        <taxon>Pezizomycotina</taxon>
        <taxon>Sordariomycetes</taxon>
        <taxon>Xylariomycetidae</taxon>
        <taxon>Amphisphaeriales</taxon>
        <taxon>Apiosporaceae</taxon>
        <taxon>Apiospora</taxon>
    </lineage>
</organism>
<comment type="caution">
    <text evidence="2">The sequence shown here is derived from an EMBL/GenBank/DDBJ whole genome shotgun (WGS) entry which is preliminary data.</text>
</comment>
<evidence type="ECO:0000313" key="3">
    <source>
        <dbReference type="Proteomes" id="UP001480595"/>
    </source>
</evidence>
<name>A0ABR1VYJ6_9PEZI</name>
<dbReference type="InterPro" id="IPR002227">
    <property type="entry name" value="Tyrosinase_Cu-bd"/>
</dbReference>
<dbReference type="SUPFAM" id="SSF48056">
    <property type="entry name" value="Di-copper centre-containing domain"/>
    <property type="match status" value="1"/>
</dbReference>
<dbReference type="Pfam" id="PF00264">
    <property type="entry name" value="Tyrosinase"/>
    <property type="match status" value="1"/>
</dbReference>
<dbReference type="Gene3D" id="1.10.1280.10">
    <property type="entry name" value="Di-copper center containing domain from catechol oxidase"/>
    <property type="match status" value="1"/>
</dbReference>
<evidence type="ECO:0000313" key="2">
    <source>
        <dbReference type="EMBL" id="KAK8076272.1"/>
    </source>
</evidence>
<dbReference type="RefSeq" id="XP_066719231.1">
    <property type="nucleotide sequence ID" value="XM_066854953.1"/>
</dbReference>
<gene>
    <name evidence="2" type="ORF">PG994_003544</name>
</gene>
<proteinExistence type="predicted"/>
<sequence>MDAPAKTPASVSPGAKNRLDDFVVTHIQQTFTAHYTANFQAWNRWFMHSWEKALRYWDWSKYAEAPQDSPIFNAEDDSMGGNGEYLPDFPNSVIVLPEVVTGDNIVLPCGLGGGLVTKGPFANMTVNLGPYGALHDTAPNLQADGLGYNPRPLKRDVGPAMNMRYANASTVRNLLQKPDIKEYRLLLEGPFNTGEIGPHGAGHYTIKPHTEAPVILNTVDKTNSTYRRQAIYPKTRHVDLDAGAYGHRTWNNEPPSPLTSLDDSIDMGYVGEGSVIRDQMSTIDGPHCYLYK</sequence>
<dbReference type="GeneID" id="92088016"/>
<feature type="domain" description="Tyrosinase copper-binding" evidence="1">
    <location>
        <begin position="17"/>
        <end position="210"/>
    </location>
</feature>
<dbReference type="InterPro" id="IPR008922">
    <property type="entry name" value="Di-copper_centre_dom_sf"/>
</dbReference>
<accession>A0ABR1VYJ6</accession>
<evidence type="ECO:0000259" key="1">
    <source>
        <dbReference type="Pfam" id="PF00264"/>
    </source>
</evidence>
<protein>
    <recommendedName>
        <fullName evidence="1">Tyrosinase copper-binding domain-containing protein</fullName>
    </recommendedName>
</protein>